<evidence type="ECO:0000313" key="6">
    <source>
        <dbReference type="Ensembl" id="ENSTNIP00000006657.1"/>
    </source>
</evidence>
<dbReference type="Gene3D" id="2.30.30.40">
    <property type="entry name" value="SH3 Domains"/>
    <property type="match status" value="1"/>
</dbReference>
<dbReference type="GO" id="GO:0050700">
    <property type="term" value="F:CARD domain binding"/>
    <property type="evidence" value="ECO:0007669"/>
    <property type="project" value="TreeGrafter"/>
</dbReference>
<dbReference type="STRING" id="99883.ENSTNIP00000006657"/>
<evidence type="ECO:0000256" key="4">
    <source>
        <dbReference type="SAM" id="MobiDB-lite"/>
    </source>
</evidence>
<dbReference type="InterPro" id="IPR001315">
    <property type="entry name" value="CARD"/>
</dbReference>
<dbReference type="SUPFAM" id="SSF52540">
    <property type="entry name" value="P-loop containing nucleoside triphosphate hydrolases"/>
    <property type="match status" value="1"/>
</dbReference>
<dbReference type="HOGENOM" id="CLU_009760_1_0_1"/>
<dbReference type="GeneTree" id="ENSGT00940000157763"/>
<feature type="region of interest" description="Disordered" evidence="4">
    <location>
        <begin position="634"/>
        <end position="656"/>
    </location>
</feature>
<dbReference type="OMA" id="WWTEPST"/>
<dbReference type="InterPro" id="IPR027417">
    <property type="entry name" value="P-loop_NTPase"/>
</dbReference>
<keyword evidence="2 3" id="KW-0175">Coiled coil</keyword>
<feature type="region of interest" description="Disordered" evidence="4">
    <location>
        <begin position="233"/>
        <end position="287"/>
    </location>
</feature>
<evidence type="ECO:0000256" key="2">
    <source>
        <dbReference type="ARBA" id="ARBA00023054"/>
    </source>
</evidence>
<dbReference type="Ensembl" id="ENSTNIT00000006808.1">
    <property type="protein sequence ID" value="ENSTNIP00000006657.1"/>
    <property type="gene ID" value="ENSTNIG00000004046.1"/>
</dbReference>
<dbReference type="Gene3D" id="3.40.50.300">
    <property type="entry name" value="P-loop containing nucleotide triphosphate hydrolases"/>
    <property type="match status" value="1"/>
</dbReference>
<dbReference type="PANTHER" id="PTHR14559:SF13">
    <property type="entry name" value="CASPASE RECRUITMENT DOMAIN-CONTAINING PROTEIN 10-LIKE"/>
    <property type="match status" value="1"/>
</dbReference>
<dbReference type="AlphaFoldDB" id="H3CEI3"/>
<reference evidence="6" key="2">
    <citation type="submission" date="2025-08" db="UniProtKB">
        <authorList>
            <consortium name="Ensembl"/>
        </authorList>
    </citation>
    <scope>IDENTIFICATION</scope>
</reference>
<dbReference type="Gene3D" id="1.10.533.10">
    <property type="entry name" value="Death Domain, Fas"/>
    <property type="match status" value="1"/>
</dbReference>
<dbReference type="InterPro" id="IPR036034">
    <property type="entry name" value="PDZ_sf"/>
</dbReference>
<keyword evidence="7" id="KW-1185">Reference proteome</keyword>
<dbReference type="Proteomes" id="UP000007303">
    <property type="component" value="Unassembled WGS sequence"/>
</dbReference>
<dbReference type="GO" id="GO:0005737">
    <property type="term" value="C:cytoplasm"/>
    <property type="evidence" value="ECO:0007669"/>
    <property type="project" value="TreeGrafter"/>
</dbReference>
<dbReference type="InterPro" id="IPR011029">
    <property type="entry name" value="DEATH-like_dom_sf"/>
</dbReference>
<reference evidence="7" key="1">
    <citation type="journal article" date="2004" name="Nature">
        <title>Genome duplication in the teleost fish Tetraodon nigroviridis reveals the early vertebrate proto-karyotype.</title>
        <authorList>
            <person name="Jaillon O."/>
            <person name="Aury J.-M."/>
            <person name="Brunet F."/>
            <person name="Petit J.-L."/>
            <person name="Stange-Thomann N."/>
            <person name="Mauceli E."/>
            <person name="Bouneau L."/>
            <person name="Fischer C."/>
            <person name="Ozouf-Costaz C."/>
            <person name="Bernot A."/>
            <person name="Nicaud S."/>
            <person name="Jaffe D."/>
            <person name="Fisher S."/>
            <person name="Lutfalla G."/>
            <person name="Dossat C."/>
            <person name="Segurens B."/>
            <person name="Dasilva C."/>
            <person name="Salanoubat M."/>
            <person name="Levy M."/>
            <person name="Boudet N."/>
            <person name="Castellano S."/>
            <person name="Anthouard V."/>
            <person name="Jubin C."/>
            <person name="Castelli V."/>
            <person name="Katinka M."/>
            <person name="Vacherie B."/>
            <person name="Biemont C."/>
            <person name="Skalli Z."/>
            <person name="Cattolico L."/>
            <person name="Poulain J."/>
            <person name="De Berardinis V."/>
            <person name="Cruaud C."/>
            <person name="Duprat S."/>
            <person name="Brottier P."/>
            <person name="Coutanceau J.-P."/>
            <person name="Gouzy J."/>
            <person name="Parra G."/>
            <person name="Lardier G."/>
            <person name="Chapple C."/>
            <person name="McKernan K.J."/>
            <person name="McEwan P."/>
            <person name="Bosak S."/>
            <person name="Kellis M."/>
            <person name="Volff J.-N."/>
            <person name="Guigo R."/>
            <person name="Zody M.C."/>
            <person name="Mesirov J."/>
            <person name="Lindblad-Toh K."/>
            <person name="Birren B."/>
            <person name="Nusbaum C."/>
            <person name="Kahn D."/>
            <person name="Robinson-Rechavi M."/>
            <person name="Laudet V."/>
            <person name="Schachter V."/>
            <person name="Quetier F."/>
            <person name="Saurin W."/>
            <person name="Scarpelli C."/>
            <person name="Wincker P."/>
            <person name="Lander E.S."/>
            <person name="Weissenbach J."/>
            <person name="Roest Crollius H."/>
        </authorList>
    </citation>
    <scope>NUCLEOTIDE SEQUENCE [LARGE SCALE GENOMIC DNA]</scope>
</reference>
<evidence type="ECO:0000259" key="5">
    <source>
        <dbReference type="PROSITE" id="PS50209"/>
    </source>
</evidence>
<evidence type="ECO:0000313" key="7">
    <source>
        <dbReference type="Proteomes" id="UP000007303"/>
    </source>
</evidence>
<dbReference type="PANTHER" id="PTHR14559">
    <property type="entry name" value="CASPASE RECRUITMENT DOMAIN FAMILY"/>
    <property type="match status" value="1"/>
</dbReference>
<feature type="domain" description="CARD" evidence="5">
    <location>
        <begin position="18"/>
        <end position="110"/>
    </location>
</feature>
<dbReference type="SUPFAM" id="SSF47986">
    <property type="entry name" value="DEATH domain"/>
    <property type="match status" value="1"/>
</dbReference>
<dbReference type="FunFam" id="1.10.533.10:FF:000003">
    <property type="entry name" value="Caspase recruitment domain family, member 11"/>
    <property type="match status" value="1"/>
</dbReference>
<keyword evidence="1" id="KW-0597">Phosphoprotein</keyword>
<sequence length="1127" mass="127915">PPGGRPGPGSYFPPLEERCEELWDRVEGVRHKLTRILHPAKLTPYLRQCKVIDEQDEDEVLNSTQYPLRISKAGRLLDILRGQGQRGLQAFLESLEFYHPEQFTQLTGEPPTQRCSLILDEEGPEGLTQFLLLEVRKLREQLRNSRVCERRLSQRCRVAEDERSRAERKAQELRHDRLQMERLRHDLESASRELGKLKDRHLEQAVKYSRALEEQGKASARERDLLRQVEELRSRLTGAEEPNTPTKSNSPRPNGISGSPPAPPQKPSHRAEVQSDVGKGTERRESNVSNGVIRSCCVSLEALMDILQQDRRESAEQRQELCDIITRLQGDLQSTEEQRDKLEAQCEQLQLKVRTLHLDWETEQKRSMSYFNQIMELEKERDQALRSRDSLQLEYTDCLLDKNRLRKHIAELQASLEQQELGADEAQQPLSELCELTHRESISTQRGPVLWPLLLPRPEPESPGQQQPFATTKGRGFGPDIICYFSFFVCCYNMAKAEALRLVPAQRLITCSLCFVATQASSGGQNNDNSEGKSSTLTEKNKYWCLQPEDNAKEINRLSTFPFPPCMNSINRRFNAEFDLDSWGSDENDNIPGDVPVRCSPSSRLCSYSPDCEQSEPSLWDSCNSLNSDLFPPDLVHMPQVSSPGPTSKDPRQRRASLADDITVVGGNRTGIFVSRVRAGSLAEQCGLKEGSELLELERVLFGGGSVVLSQCTAEVAHFSLQWWTEPSALKHQSNPQAYSRLCSELSEPSFMGSDSFYVRVNLNIEPHDEPLSLGVSCDDIIHVTDTRYKGKYQWHCSVVDPHTAKPLQTGTMPNYNRAQQMLLVRLQKMALEQKDFRKKVGRPLRLKHTSVSANGHFWTLPLSLQFLKKPLTRVRLVKAVEPSCRGIGSSQAVVYTLSRRKFLASTQTRSRSNEMKNSPQCVCLTVPEGHEEHLIPYSVVQPVHVQTKRPVIFSPSILSRGLIERLLQPAESGLKFDTCLPEPILASERRDKTVFLLDSCSPENTQGIRLQSIQEVIGQDKHCLLELGLPSVEGLLRHGIYPIVVHIRPKTKKHKKLRKFFPRCGEEGMMEEVCQAEELQLETLPLLYFTLEPGTWSCTDELLAAICNAIHSQQRAVAWVELDRLQ</sequence>
<reference evidence="6" key="3">
    <citation type="submission" date="2025-09" db="UniProtKB">
        <authorList>
            <consortium name="Ensembl"/>
        </authorList>
    </citation>
    <scope>IDENTIFICATION</scope>
</reference>
<dbReference type="Pfam" id="PF00619">
    <property type="entry name" value="CARD"/>
    <property type="match status" value="1"/>
</dbReference>
<name>H3CEI3_TETNG</name>
<dbReference type="InParanoid" id="H3CEI3"/>
<evidence type="ECO:0000256" key="1">
    <source>
        <dbReference type="ARBA" id="ARBA00022553"/>
    </source>
</evidence>
<protein>
    <submittedName>
        <fullName evidence="6">Caspase recruitment domain family member 10</fullName>
    </submittedName>
</protein>
<feature type="compositionally biased region" description="Basic and acidic residues" evidence="4">
    <location>
        <begin position="269"/>
        <end position="286"/>
    </location>
</feature>
<organism evidence="6 7">
    <name type="scientific">Tetraodon nigroviridis</name>
    <name type="common">Spotted green pufferfish</name>
    <name type="synonym">Chelonodon nigroviridis</name>
    <dbReference type="NCBI Taxonomy" id="99883"/>
    <lineage>
        <taxon>Eukaryota</taxon>
        <taxon>Metazoa</taxon>
        <taxon>Chordata</taxon>
        <taxon>Craniata</taxon>
        <taxon>Vertebrata</taxon>
        <taxon>Euteleostomi</taxon>
        <taxon>Actinopterygii</taxon>
        <taxon>Neopterygii</taxon>
        <taxon>Teleostei</taxon>
        <taxon>Neoteleostei</taxon>
        <taxon>Acanthomorphata</taxon>
        <taxon>Eupercaria</taxon>
        <taxon>Tetraodontiformes</taxon>
        <taxon>Tetradontoidea</taxon>
        <taxon>Tetraodontidae</taxon>
        <taxon>Tetraodon</taxon>
    </lineage>
</organism>
<accession>H3CEI3</accession>
<feature type="compositionally biased region" description="Polar residues" evidence="4">
    <location>
        <begin position="243"/>
        <end position="252"/>
    </location>
</feature>
<dbReference type="SUPFAM" id="SSF50156">
    <property type="entry name" value="PDZ domain-like"/>
    <property type="match status" value="1"/>
</dbReference>
<dbReference type="GO" id="GO:0042981">
    <property type="term" value="P:regulation of apoptotic process"/>
    <property type="evidence" value="ECO:0007669"/>
    <property type="project" value="InterPro"/>
</dbReference>
<dbReference type="Gene3D" id="2.30.42.10">
    <property type="match status" value="1"/>
</dbReference>
<feature type="coiled-coil region" evidence="3">
    <location>
        <begin position="149"/>
        <end position="200"/>
    </location>
</feature>
<dbReference type="PROSITE" id="PS50209">
    <property type="entry name" value="CARD"/>
    <property type="match status" value="1"/>
</dbReference>
<evidence type="ECO:0000256" key="3">
    <source>
        <dbReference type="SAM" id="Coils"/>
    </source>
</evidence>
<feature type="coiled-coil region" evidence="3">
    <location>
        <begin position="300"/>
        <end position="422"/>
    </location>
</feature>
<proteinExistence type="predicted"/>